<keyword evidence="2" id="KW-0479">Metal-binding</keyword>
<dbReference type="Proteomes" id="UP000321638">
    <property type="component" value="Unassembled WGS sequence"/>
</dbReference>
<feature type="domain" description="2Fe-2S ferredoxin-type" evidence="6">
    <location>
        <begin position="3"/>
        <end position="89"/>
    </location>
</feature>
<dbReference type="RefSeq" id="WP_147848651.1">
    <property type="nucleotide sequence ID" value="NZ_VDUZ01000022.1"/>
</dbReference>
<dbReference type="InterPro" id="IPR001041">
    <property type="entry name" value="2Fe-2S_ferredoxin-type"/>
</dbReference>
<dbReference type="Gene3D" id="3.30.390.50">
    <property type="entry name" value="CO dehydrogenase flavoprotein, C-terminal domain"/>
    <property type="match status" value="1"/>
</dbReference>
<proteinExistence type="predicted"/>
<dbReference type="InterPro" id="IPR012175">
    <property type="entry name" value="Xanth_DH_ssu_bac"/>
</dbReference>
<dbReference type="InterPro" id="IPR006058">
    <property type="entry name" value="2Fe2S_fd_BS"/>
</dbReference>
<dbReference type="PANTHER" id="PTHR45444:SF3">
    <property type="entry name" value="XANTHINE DEHYDROGENASE"/>
    <property type="match status" value="1"/>
</dbReference>
<dbReference type="Gene3D" id="3.30.43.10">
    <property type="entry name" value="Uridine Diphospho-n-acetylenolpyruvylglucosamine Reductase, domain 2"/>
    <property type="match status" value="1"/>
</dbReference>
<dbReference type="InterPro" id="IPR016167">
    <property type="entry name" value="FAD-bd_PCMH_sub1"/>
</dbReference>
<keyword evidence="5" id="KW-0408">Iron</keyword>
<dbReference type="PANTHER" id="PTHR45444">
    <property type="entry name" value="XANTHINE DEHYDROGENASE"/>
    <property type="match status" value="1"/>
</dbReference>
<reference evidence="8 9" key="1">
    <citation type="submission" date="2019-06" db="EMBL/GenBank/DDBJ databases">
        <title>New taxonomy in bacterial strain CC-CFT640, isolated from vineyard.</title>
        <authorList>
            <person name="Lin S.-Y."/>
            <person name="Tsai C.-F."/>
            <person name="Young C.-C."/>
        </authorList>
    </citation>
    <scope>NUCLEOTIDE SEQUENCE [LARGE SCALE GENOMIC DNA]</scope>
    <source>
        <strain evidence="8 9">CC-CFT640</strain>
    </source>
</reference>
<dbReference type="Pfam" id="PF03450">
    <property type="entry name" value="CO_deh_flav_C"/>
    <property type="match status" value="1"/>
</dbReference>
<dbReference type="InterPro" id="IPR016166">
    <property type="entry name" value="FAD-bd_PCMH"/>
</dbReference>
<evidence type="ECO:0000256" key="1">
    <source>
        <dbReference type="ARBA" id="ARBA00022630"/>
    </source>
</evidence>
<dbReference type="GO" id="GO:0071949">
    <property type="term" value="F:FAD binding"/>
    <property type="evidence" value="ECO:0007669"/>
    <property type="project" value="InterPro"/>
</dbReference>
<comment type="caution">
    <text evidence="8">The sequence shown here is derived from an EMBL/GenBank/DDBJ whole genome shotgun (WGS) entry which is preliminary data.</text>
</comment>
<dbReference type="EC" id="1.17.1.4" evidence="8"/>
<evidence type="ECO:0000256" key="2">
    <source>
        <dbReference type="ARBA" id="ARBA00022723"/>
    </source>
</evidence>
<evidence type="ECO:0000313" key="8">
    <source>
        <dbReference type="EMBL" id="TXL73856.1"/>
    </source>
</evidence>
<dbReference type="SUPFAM" id="SSF56176">
    <property type="entry name" value="FAD-binding/transporter-associated domain-like"/>
    <property type="match status" value="1"/>
</dbReference>
<dbReference type="PROSITE" id="PS51387">
    <property type="entry name" value="FAD_PCMH"/>
    <property type="match status" value="1"/>
</dbReference>
<name>A0A5C8PK07_9HYPH</name>
<dbReference type="Gene3D" id="3.10.20.30">
    <property type="match status" value="1"/>
</dbReference>
<accession>A0A5C8PK07</accession>
<dbReference type="AlphaFoldDB" id="A0A5C8PK07"/>
<dbReference type="GO" id="GO:0005506">
    <property type="term" value="F:iron ion binding"/>
    <property type="evidence" value="ECO:0007669"/>
    <property type="project" value="InterPro"/>
</dbReference>
<dbReference type="EMBL" id="VDUZ01000022">
    <property type="protein sequence ID" value="TXL73856.1"/>
    <property type="molecule type" value="Genomic_DNA"/>
</dbReference>
<dbReference type="PROSITE" id="PS51085">
    <property type="entry name" value="2FE2S_FER_2"/>
    <property type="match status" value="1"/>
</dbReference>
<dbReference type="InterPro" id="IPR016169">
    <property type="entry name" value="FAD-bd_PCMH_sub2"/>
</dbReference>
<dbReference type="InterPro" id="IPR002888">
    <property type="entry name" value="2Fe-2S-bd"/>
</dbReference>
<dbReference type="InterPro" id="IPR014307">
    <property type="entry name" value="Xanthine_DH_ssu"/>
</dbReference>
<feature type="domain" description="FAD-binding PCMH-type" evidence="7">
    <location>
        <begin position="189"/>
        <end position="363"/>
    </location>
</feature>
<dbReference type="InterPro" id="IPR036884">
    <property type="entry name" value="2Fe-2S-bd_dom_sf"/>
</dbReference>
<dbReference type="Pfam" id="PF01799">
    <property type="entry name" value="Fer2_2"/>
    <property type="match status" value="1"/>
</dbReference>
<evidence type="ECO:0000259" key="6">
    <source>
        <dbReference type="PROSITE" id="PS51085"/>
    </source>
</evidence>
<dbReference type="SUPFAM" id="SSF47741">
    <property type="entry name" value="CO dehydrogenase ISP C-domain like"/>
    <property type="match status" value="1"/>
</dbReference>
<evidence type="ECO:0000256" key="5">
    <source>
        <dbReference type="ARBA" id="ARBA00023004"/>
    </source>
</evidence>
<keyword evidence="3" id="KW-0274">FAD</keyword>
<keyword evidence="9" id="KW-1185">Reference proteome</keyword>
<dbReference type="InterPro" id="IPR036318">
    <property type="entry name" value="FAD-bd_PCMH-like_sf"/>
</dbReference>
<dbReference type="SUPFAM" id="SSF55447">
    <property type="entry name" value="CO dehydrogenase flavoprotein C-terminal domain-like"/>
    <property type="match status" value="1"/>
</dbReference>
<dbReference type="GO" id="GO:0004854">
    <property type="term" value="F:xanthine dehydrogenase activity"/>
    <property type="evidence" value="ECO:0007669"/>
    <property type="project" value="UniProtKB-EC"/>
</dbReference>
<dbReference type="Gene3D" id="3.30.465.10">
    <property type="match status" value="1"/>
</dbReference>
<dbReference type="SMART" id="SM01092">
    <property type="entry name" value="CO_deh_flav_C"/>
    <property type="match status" value="1"/>
</dbReference>
<keyword evidence="4 8" id="KW-0560">Oxidoreductase</keyword>
<dbReference type="InterPro" id="IPR002346">
    <property type="entry name" value="Mopterin_DH_FAD-bd"/>
</dbReference>
<dbReference type="InterPro" id="IPR012675">
    <property type="entry name" value="Beta-grasp_dom_sf"/>
</dbReference>
<dbReference type="InterPro" id="IPR036683">
    <property type="entry name" value="CO_DH_flav_C_dom_sf"/>
</dbReference>
<dbReference type="GO" id="GO:0051537">
    <property type="term" value="F:2 iron, 2 sulfur cluster binding"/>
    <property type="evidence" value="ECO:0007669"/>
    <property type="project" value="InterPro"/>
</dbReference>
<dbReference type="Gene3D" id="1.10.150.120">
    <property type="entry name" value="[2Fe-2S]-binding domain"/>
    <property type="match status" value="1"/>
</dbReference>
<dbReference type="InterPro" id="IPR036010">
    <property type="entry name" value="2Fe-2S_ferredoxin-like_sf"/>
</dbReference>
<evidence type="ECO:0000259" key="7">
    <source>
        <dbReference type="PROSITE" id="PS51387"/>
    </source>
</evidence>
<evidence type="ECO:0000256" key="3">
    <source>
        <dbReference type="ARBA" id="ARBA00022827"/>
    </source>
</evidence>
<keyword evidence="1" id="KW-0285">Flavoprotein</keyword>
<dbReference type="Pfam" id="PF00111">
    <property type="entry name" value="Fer2"/>
    <property type="match status" value="1"/>
</dbReference>
<dbReference type="PIRSF" id="PIRSF036557">
    <property type="entry name" value="XdhA_RC"/>
    <property type="match status" value="1"/>
</dbReference>
<dbReference type="OrthoDB" id="9792018at2"/>
<dbReference type="SUPFAM" id="SSF54292">
    <property type="entry name" value="2Fe-2S ferredoxin-like"/>
    <property type="match status" value="1"/>
</dbReference>
<dbReference type="InterPro" id="IPR016208">
    <property type="entry name" value="Ald_Oxase/xanthine_DH-like"/>
</dbReference>
<sequence>MSDRIEFILNGRPVVAAGISPAMTLLDWLRAEARLTGTKEGCAEGDCGACTVVLEQAAAPGRITCAPANACLVMMGQVHGQAVRTVEGLRGPGGAPHPVQQVLSEGDGTQCGYCTPGIVMSLYAFATGGEPADPALMHDALAGNLCRCTGYRPIVEAMTAMTAVAQQPVVPDGGPAYAHAVLGTSQATFEGGATRFDAPASLDALLALRRDFPGAWLLAGGTDLGLRVSHDRDVPDHVVHVVHVPELQVVSLERGRLRVGAAVTYARLLQYLDPALAPVSAMIRRLGSRQIRALGTLGGNVGNASPIGDTLPVLLALDAVIHLRSAARGQRIVGVDDFFLGYRRTALASDEIIEAIDMKIPDAGDVFHVDKVSKRRDQDISAVLGAYWLRIENGTVRTARLAFGGMAATPARARGAEAALVGQRWTAASVERAATALAGDFQPLDDWRGSAAYRLCVAGNLLRRLHLRTTQPHAVIEVDQL</sequence>
<evidence type="ECO:0000256" key="4">
    <source>
        <dbReference type="ARBA" id="ARBA00023002"/>
    </source>
</evidence>
<dbReference type="PROSITE" id="PS00197">
    <property type="entry name" value="2FE2S_FER_1"/>
    <property type="match status" value="1"/>
</dbReference>
<organism evidence="8 9">
    <name type="scientific">Vineibacter terrae</name>
    <dbReference type="NCBI Taxonomy" id="2586908"/>
    <lineage>
        <taxon>Bacteria</taxon>
        <taxon>Pseudomonadati</taxon>
        <taxon>Pseudomonadota</taxon>
        <taxon>Alphaproteobacteria</taxon>
        <taxon>Hyphomicrobiales</taxon>
        <taxon>Vineibacter</taxon>
    </lineage>
</organism>
<gene>
    <name evidence="8" type="primary">xdhA</name>
    <name evidence="8" type="ORF">FHP25_19590</name>
</gene>
<protein>
    <submittedName>
        <fullName evidence="8">Xanthine dehydrogenase small subunit</fullName>
        <ecNumber evidence="8">1.17.1.4</ecNumber>
    </submittedName>
</protein>
<dbReference type="NCBIfam" id="TIGR02963">
    <property type="entry name" value="xanthine_xdhA"/>
    <property type="match status" value="1"/>
</dbReference>
<dbReference type="InterPro" id="IPR005107">
    <property type="entry name" value="CO_DH_flav_C"/>
</dbReference>
<dbReference type="Pfam" id="PF00941">
    <property type="entry name" value="FAD_binding_5"/>
    <property type="match status" value="1"/>
</dbReference>
<evidence type="ECO:0000313" key="9">
    <source>
        <dbReference type="Proteomes" id="UP000321638"/>
    </source>
</evidence>